<dbReference type="RefSeq" id="WP_311667435.1">
    <property type="nucleotide sequence ID" value="NZ_JAVREO010000007.1"/>
</dbReference>
<organism evidence="3 4">
    <name type="scientific">Streptomyces chisholmiae</name>
    <dbReference type="NCBI Taxonomy" id="3075540"/>
    <lineage>
        <taxon>Bacteria</taxon>
        <taxon>Bacillati</taxon>
        <taxon>Actinomycetota</taxon>
        <taxon>Actinomycetes</taxon>
        <taxon>Kitasatosporales</taxon>
        <taxon>Streptomycetaceae</taxon>
        <taxon>Streptomyces</taxon>
    </lineage>
</organism>
<keyword evidence="1" id="KW-0285">Flavoprotein</keyword>
<gene>
    <name evidence="3" type="ORF">RM844_13865</name>
</gene>
<reference evidence="4" key="1">
    <citation type="submission" date="2023-07" db="EMBL/GenBank/DDBJ databases">
        <title>30 novel species of actinomycetes from the DSMZ collection.</title>
        <authorList>
            <person name="Nouioui I."/>
        </authorList>
    </citation>
    <scope>NUCLEOTIDE SEQUENCE [LARGE SCALE GENOMIC DNA]</scope>
    <source>
        <strain evidence="4">DSM 44915</strain>
    </source>
</reference>
<comment type="caution">
    <text evidence="3">The sequence shown here is derived from an EMBL/GenBank/DDBJ whole genome shotgun (WGS) entry which is preliminary data.</text>
</comment>
<evidence type="ECO:0000313" key="3">
    <source>
        <dbReference type="EMBL" id="MDT0267373.1"/>
    </source>
</evidence>
<feature type="domain" description="Acyl-CoA dehydrogenase/oxidase C-terminal" evidence="2">
    <location>
        <begin position="90"/>
        <end position="142"/>
    </location>
</feature>
<dbReference type="EMBL" id="JAVREO010000007">
    <property type="protein sequence ID" value="MDT0267373.1"/>
    <property type="molecule type" value="Genomic_DNA"/>
</dbReference>
<dbReference type="SUPFAM" id="SSF47203">
    <property type="entry name" value="Acyl-CoA dehydrogenase C-terminal domain-like"/>
    <property type="match status" value="1"/>
</dbReference>
<dbReference type="Gene3D" id="1.20.140.10">
    <property type="entry name" value="Butyryl-CoA Dehydrogenase, subunit A, domain 3"/>
    <property type="match status" value="1"/>
</dbReference>
<evidence type="ECO:0000256" key="1">
    <source>
        <dbReference type="ARBA" id="ARBA00022630"/>
    </source>
</evidence>
<name>A0ABU2JRK2_9ACTN</name>
<keyword evidence="4" id="KW-1185">Reference proteome</keyword>
<evidence type="ECO:0000313" key="4">
    <source>
        <dbReference type="Proteomes" id="UP001183410"/>
    </source>
</evidence>
<sequence>MTTALRDALPECERLARQEGLAAGLAAAVADTEVAATAPGRYAAVPEAGLSADAPVRRHRLADHEGVVFLATPGTAPHPPAALVDVGRRLAAARIGLVRRLLDQAVEHLTGRVSGDEPLIRKQLVTGAIADALTEIELLRVQVHGQDDPGALADAHDRLDDLGWEVLKLFGAAGYIADHPARALHVSVLVGNTWVVRDGGQP</sequence>
<dbReference type="Pfam" id="PF00441">
    <property type="entry name" value="Acyl-CoA_dh_1"/>
    <property type="match status" value="1"/>
</dbReference>
<dbReference type="InterPro" id="IPR036250">
    <property type="entry name" value="AcylCo_DH-like_C"/>
</dbReference>
<protein>
    <submittedName>
        <fullName evidence="3">Acyl-CoA dehydrogenase family protein</fullName>
    </submittedName>
</protein>
<accession>A0ABU2JRK2</accession>
<evidence type="ECO:0000259" key="2">
    <source>
        <dbReference type="Pfam" id="PF00441"/>
    </source>
</evidence>
<dbReference type="InterPro" id="IPR009075">
    <property type="entry name" value="AcylCo_DH/oxidase_C"/>
</dbReference>
<dbReference type="Proteomes" id="UP001183410">
    <property type="component" value="Unassembled WGS sequence"/>
</dbReference>
<proteinExistence type="predicted"/>